<dbReference type="OrthoDB" id="64220at2759"/>
<dbReference type="Gene3D" id="3.40.50.880">
    <property type="match status" value="1"/>
</dbReference>
<dbReference type="Pfam" id="PF00117">
    <property type="entry name" value="GATase"/>
    <property type="match status" value="1"/>
</dbReference>
<name>A0A1S4CP69_TOBAC</name>
<dbReference type="AlphaFoldDB" id="A0A1S4CP69"/>
<evidence type="ECO:0000259" key="2">
    <source>
        <dbReference type="Pfam" id="PF00117"/>
    </source>
</evidence>
<evidence type="ECO:0000313" key="3">
    <source>
        <dbReference type="RefSeq" id="XP_016502769.1"/>
    </source>
</evidence>
<protein>
    <submittedName>
        <fullName evidence="3">Aminodeoxychorismate synthase, chloroplastic-like isoform X1</fullName>
    </submittedName>
</protein>
<sequence>MAIIEVNLSWLNFLDTFQVVRYHSLVIDPKSLPKELIPIAWTSTTETLPFHGVGESDSFFHASKEAEDIFHGMSELSSDSKDVQGGKVLMGVMHSSRPHYGLQFHPESVATYHGRQLFKNFRKITEDYWLRLTSACINERRVHYAACMQVPNVSLLSQGAARNGHLVNKSVERRAVKMDEILNLSHPKYSVNFLKMTWKKLDCSASQVGGAENIFCELFGDQKAKNSFWLDSSSIEKVLSSPACSFSTLHDSFFWLSLDFGACFKLHRICHIFCSFC</sequence>
<dbReference type="PANTHER" id="PTHR43418">
    <property type="entry name" value="MULTIFUNCTIONAL TRYPTOPHAN BIOSYNTHESIS PROTEIN-RELATED"/>
    <property type="match status" value="1"/>
</dbReference>
<dbReference type="InterPro" id="IPR050472">
    <property type="entry name" value="Anth_synth/Amidotransfase"/>
</dbReference>
<feature type="domain" description="Glutamine amidotransferase" evidence="2">
    <location>
        <begin position="85"/>
        <end position="121"/>
    </location>
</feature>
<reference evidence="3" key="1">
    <citation type="submission" date="2025-08" db="UniProtKB">
        <authorList>
            <consortium name="RefSeq"/>
        </authorList>
    </citation>
    <scope>IDENTIFICATION</scope>
</reference>
<dbReference type="InterPro" id="IPR017926">
    <property type="entry name" value="GATASE"/>
</dbReference>
<dbReference type="RefSeq" id="XP_016502769.1">
    <property type="nucleotide sequence ID" value="XM_016647283.1"/>
</dbReference>
<gene>
    <name evidence="3" type="primary">LOC107820924</name>
</gene>
<dbReference type="InterPro" id="IPR029062">
    <property type="entry name" value="Class_I_gatase-like"/>
</dbReference>
<dbReference type="PaxDb" id="4097-A0A1S4CP69"/>
<dbReference type="STRING" id="4097.A0A1S4CP69"/>
<dbReference type="GO" id="GO:0000162">
    <property type="term" value="P:L-tryptophan biosynthetic process"/>
    <property type="evidence" value="ECO:0000318"/>
    <property type="project" value="GO_Central"/>
</dbReference>
<proteinExistence type="predicted"/>
<organism evidence="3">
    <name type="scientific">Nicotiana tabacum</name>
    <name type="common">Common tobacco</name>
    <dbReference type="NCBI Taxonomy" id="4097"/>
    <lineage>
        <taxon>Eukaryota</taxon>
        <taxon>Viridiplantae</taxon>
        <taxon>Streptophyta</taxon>
        <taxon>Embryophyta</taxon>
        <taxon>Tracheophyta</taxon>
        <taxon>Spermatophyta</taxon>
        <taxon>Magnoliopsida</taxon>
        <taxon>eudicotyledons</taxon>
        <taxon>Gunneridae</taxon>
        <taxon>Pentapetalae</taxon>
        <taxon>asterids</taxon>
        <taxon>lamiids</taxon>
        <taxon>Solanales</taxon>
        <taxon>Solanaceae</taxon>
        <taxon>Nicotianoideae</taxon>
        <taxon>Nicotianeae</taxon>
        <taxon>Nicotiana</taxon>
    </lineage>
</organism>
<dbReference type="KEGG" id="nta:107820924"/>
<dbReference type="PANTHER" id="PTHR43418:SF4">
    <property type="entry name" value="MULTIFUNCTIONAL TRYPTOPHAN BIOSYNTHESIS PROTEIN"/>
    <property type="match status" value="1"/>
</dbReference>
<keyword evidence="1" id="KW-0315">Glutamine amidotransferase</keyword>
<dbReference type="SUPFAM" id="SSF52317">
    <property type="entry name" value="Class I glutamine amidotransferase-like"/>
    <property type="match status" value="1"/>
</dbReference>
<accession>A0A1S4CP69</accession>
<evidence type="ECO:0000256" key="1">
    <source>
        <dbReference type="ARBA" id="ARBA00022962"/>
    </source>
</evidence>